<dbReference type="InterPro" id="IPR010197">
    <property type="entry name" value="OSBS/NAAAR"/>
</dbReference>
<feature type="active site" description="Proton donor" evidence="7">
    <location>
        <position position="152"/>
    </location>
</feature>
<dbReference type="CDD" id="cd03317">
    <property type="entry name" value="NAAAR"/>
    <property type="match status" value="1"/>
</dbReference>
<dbReference type="InterPro" id="IPR029017">
    <property type="entry name" value="Enolase-like_N"/>
</dbReference>
<evidence type="ECO:0000256" key="2">
    <source>
        <dbReference type="ARBA" id="ARBA00022428"/>
    </source>
</evidence>
<evidence type="ECO:0000313" key="10">
    <source>
        <dbReference type="Proteomes" id="UP000197032"/>
    </source>
</evidence>
<dbReference type="Proteomes" id="UP000197032">
    <property type="component" value="Unassembled WGS sequence"/>
</dbReference>
<accession>A0A1Z5HQH7</accession>
<dbReference type="GO" id="GO:0016854">
    <property type="term" value="F:racemase and epimerase activity"/>
    <property type="evidence" value="ECO:0007669"/>
    <property type="project" value="UniProtKB-ARBA"/>
</dbReference>
<feature type="active site" description="Proton acceptor" evidence="7">
    <location>
        <position position="251"/>
    </location>
</feature>
<dbReference type="SFLD" id="SFLDF00009">
    <property type="entry name" value="o-succinylbenzoate_synthase"/>
    <property type="match status" value="1"/>
</dbReference>
<comment type="function">
    <text evidence="7">Converts 2-succinyl-6-hydroxy-2,4-cyclohexadiene-1-carboxylate (SHCHC) to 2-succinylbenzoate (OSB).</text>
</comment>
<feature type="binding site" evidence="7">
    <location>
        <position position="177"/>
    </location>
    <ligand>
        <name>Mg(2+)</name>
        <dbReference type="ChEBI" id="CHEBI:18420"/>
    </ligand>
</feature>
<protein>
    <recommendedName>
        <fullName evidence="6 7">o-succinylbenzoate synthase</fullName>
        <shortName evidence="7">OSB synthase</shortName>
        <shortName evidence="7">OSBS</shortName>
        <ecNumber evidence="6 7">4.2.1.113</ecNumber>
    </recommendedName>
    <alternativeName>
        <fullName evidence="7">4-(2'-carboxyphenyl)-4-oxybutyric acid synthase</fullName>
    </alternativeName>
    <alternativeName>
        <fullName evidence="7">o-succinylbenzoic acid synthase</fullName>
    </alternativeName>
</protein>
<dbReference type="Pfam" id="PF02746">
    <property type="entry name" value="MR_MLE_N"/>
    <property type="match status" value="1"/>
</dbReference>
<dbReference type="SMART" id="SM00922">
    <property type="entry name" value="MR_MLE"/>
    <property type="match status" value="1"/>
</dbReference>
<dbReference type="UniPathway" id="UPA00079"/>
<evidence type="ECO:0000256" key="5">
    <source>
        <dbReference type="ARBA" id="ARBA00023239"/>
    </source>
</evidence>
<evidence type="ECO:0000256" key="4">
    <source>
        <dbReference type="ARBA" id="ARBA00022842"/>
    </source>
</evidence>
<dbReference type="SFLD" id="SFLDS00001">
    <property type="entry name" value="Enolase"/>
    <property type="match status" value="1"/>
</dbReference>
<comment type="cofactor">
    <cofactor evidence="1 7">
        <name>a divalent metal cation</name>
        <dbReference type="ChEBI" id="CHEBI:60240"/>
    </cofactor>
</comment>
<dbReference type="Gene3D" id="3.20.20.120">
    <property type="entry name" value="Enolase-like C-terminal domain"/>
    <property type="match status" value="1"/>
</dbReference>
<evidence type="ECO:0000259" key="8">
    <source>
        <dbReference type="SMART" id="SM00922"/>
    </source>
</evidence>
<proteinExistence type="inferred from homology"/>
<dbReference type="InterPro" id="IPR029065">
    <property type="entry name" value="Enolase_C-like"/>
</dbReference>
<comment type="similarity">
    <text evidence="7">Belongs to the mandelate racemase/muconate lactonizing enzyme family. MenC type 2 subfamily.</text>
</comment>
<reference evidence="10" key="1">
    <citation type="journal article" date="2017" name="Appl. Environ. Microbiol.">
        <title>Genomic analysis of Calderihabitans maritimus KKC1, a thermophilic hydrogenogenic carboxydotrophic bacterium isolated from marine sediment.</title>
        <authorList>
            <person name="Omae K."/>
            <person name="Yoneda Y."/>
            <person name="Fukuyama Y."/>
            <person name="Yoshida T."/>
            <person name="Sako Y."/>
        </authorList>
    </citation>
    <scope>NUCLEOTIDE SEQUENCE [LARGE SCALE GENOMIC DNA]</scope>
    <source>
        <strain evidence="10">KKC1</strain>
    </source>
</reference>
<dbReference type="AlphaFoldDB" id="A0A1Z5HQH7"/>
<evidence type="ECO:0000256" key="6">
    <source>
        <dbReference type="ARBA" id="ARBA00029491"/>
    </source>
</evidence>
<comment type="pathway">
    <text evidence="7">Quinol/quinone metabolism; 1,4-dihydroxy-2-naphthoate biosynthesis; 1,4-dihydroxy-2-naphthoate from chorismate: step 4/7.</text>
</comment>
<comment type="caution">
    <text evidence="9">The sequence shown here is derived from an EMBL/GenBank/DDBJ whole genome shotgun (WGS) entry which is preliminary data.</text>
</comment>
<dbReference type="SUPFAM" id="SSF54826">
    <property type="entry name" value="Enolase N-terminal domain-like"/>
    <property type="match status" value="1"/>
</dbReference>
<dbReference type="SUPFAM" id="SSF51604">
    <property type="entry name" value="Enolase C-terminal domain-like"/>
    <property type="match status" value="1"/>
</dbReference>
<dbReference type="EC" id="4.2.1.113" evidence="6 7"/>
<evidence type="ECO:0000256" key="1">
    <source>
        <dbReference type="ARBA" id="ARBA00001968"/>
    </source>
</evidence>
<keyword evidence="3 7" id="KW-0479">Metal-binding</keyword>
<dbReference type="InterPro" id="IPR013342">
    <property type="entry name" value="Mandelate_racemase_C"/>
</dbReference>
<keyword evidence="10" id="KW-1185">Reference proteome</keyword>
<evidence type="ECO:0000313" key="9">
    <source>
        <dbReference type="EMBL" id="GAW91783.1"/>
    </source>
</evidence>
<dbReference type="InterPro" id="IPR036849">
    <property type="entry name" value="Enolase-like_C_sf"/>
</dbReference>
<sequence length="358" mass="39932">MPLKAPFETSFGRIEERDFILVQVEGSGHFTGYGEVTVMAAPLYSEETVGTAWHILEEFLVPQVVGKNINEPTEVKWLFQAIRGNNMAKAGLETAIWDLLAKERGFPLSRILGGTRAKIPVGISLGIEKSVSILLERIEKALAEGYQRIKVKIKPGWDVRVVQDIRKHFGSIPLMVDANSAYTLADVSLLKQLDDYDLMMIEQPLAHDDLVDHARLQRQLRTPLCLDESIRSAEDARKAIELGSCRYINIKIGRVGGLAEAKAIHDLCQREGIGVWCGGMLESGVGRAHNIALTTLPNFIVPGDTSASSRYWHEDIIDPEVTVSEDGFITVSRDPGIGYRVLHDRISKYTRLEKIFRN</sequence>
<dbReference type="HAMAP" id="MF_01933">
    <property type="entry name" value="MenC_2"/>
    <property type="match status" value="1"/>
</dbReference>
<dbReference type="EMBL" id="BDGJ01000033">
    <property type="protein sequence ID" value="GAW91783.1"/>
    <property type="molecule type" value="Genomic_DNA"/>
</dbReference>
<dbReference type="Gene3D" id="3.30.390.10">
    <property type="entry name" value="Enolase-like, N-terminal domain"/>
    <property type="match status" value="1"/>
</dbReference>
<dbReference type="GO" id="GO:0009234">
    <property type="term" value="P:menaquinone biosynthetic process"/>
    <property type="evidence" value="ECO:0007669"/>
    <property type="project" value="UniProtKB-UniRule"/>
</dbReference>
<name>A0A1Z5HQH7_9FIRM</name>
<dbReference type="PANTHER" id="PTHR48073:SF5">
    <property type="entry name" value="O-SUCCINYLBENZOATE SYNTHASE"/>
    <property type="match status" value="1"/>
</dbReference>
<comment type="pathway">
    <text evidence="7">Quinol/quinone metabolism; menaquinone biosynthesis.</text>
</comment>
<keyword evidence="4 7" id="KW-0460">Magnesium</keyword>
<dbReference type="InterPro" id="IPR047585">
    <property type="entry name" value="MenC"/>
</dbReference>
<dbReference type="InterPro" id="IPR013341">
    <property type="entry name" value="Mandelate_racemase_N_dom"/>
</dbReference>
<keyword evidence="5 7" id="KW-0456">Lyase</keyword>
<dbReference type="NCBIfam" id="TIGR01928">
    <property type="entry name" value="menC_lowGC_arch"/>
    <property type="match status" value="1"/>
</dbReference>
<dbReference type="SFLD" id="SFLDG00180">
    <property type="entry name" value="muconate_cycloisomerase"/>
    <property type="match status" value="1"/>
</dbReference>
<evidence type="ECO:0000256" key="7">
    <source>
        <dbReference type="HAMAP-Rule" id="MF_01933"/>
    </source>
</evidence>
<evidence type="ECO:0000256" key="3">
    <source>
        <dbReference type="ARBA" id="ARBA00022723"/>
    </source>
</evidence>
<feature type="binding site" evidence="7">
    <location>
        <position position="227"/>
    </location>
    <ligand>
        <name>Mg(2+)</name>
        <dbReference type="ChEBI" id="CHEBI:18420"/>
    </ligand>
</feature>
<organism evidence="9 10">
    <name type="scientific">Calderihabitans maritimus</name>
    <dbReference type="NCBI Taxonomy" id="1246530"/>
    <lineage>
        <taxon>Bacteria</taxon>
        <taxon>Bacillati</taxon>
        <taxon>Bacillota</taxon>
        <taxon>Clostridia</taxon>
        <taxon>Neomoorellales</taxon>
        <taxon>Calderihabitantaceae</taxon>
        <taxon>Calderihabitans</taxon>
    </lineage>
</organism>
<gene>
    <name evidence="7" type="primary">menC</name>
    <name evidence="9" type="ORF">KKC1_09430</name>
</gene>
<feature type="domain" description="Mandelate racemase/muconate lactonizing enzyme C-terminal" evidence="8">
    <location>
        <begin position="131"/>
        <end position="223"/>
    </location>
</feature>
<dbReference type="GO" id="GO:0000287">
    <property type="term" value="F:magnesium ion binding"/>
    <property type="evidence" value="ECO:0007669"/>
    <property type="project" value="UniProtKB-UniRule"/>
</dbReference>
<dbReference type="UniPathway" id="UPA01057">
    <property type="reaction ID" value="UER00165"/>
</dbReference>
<dbReference type="Pfam" id="PF13378">
    <property type="entry name" value="MR_MLE_C"/>
    <property type="match status" value="1"/>
</dbReference>
<dbReference type="GO" id="GO:0043748">
    <property type="term" value="F:O-succinylbenzoate synthase activity"/>
    <property type="evidence" value="ECO:0007669"/>
    <property type="project" value="UniProtKB-EC"/>
</dbReference>
<keyword evidence="2 7" id="KW-0474">Menaquinone biosynthesis</keyword>
<comment type="catalytic activity">
    <reaction evidence="7">
        <text>(1R,6R)-6-hydroxy-2-succinyl-cyclohexa-2,4-diene-1-carboxylate = 2-succinylbenzoate + H2O</text>
        <dbReference type="Rhea" id="RHEA:10196"/>
        <dbReference type="ChEBI" id="CHEBI:15377"/>
        <dbReference type="ChEBI" id="CHEBI:18325"/>
        <dbReference type="ChEBI" id="CHEBI:58689"/>
        <dbReference type="EC" id="4.2.1.113"/>
    </reaction>
</comment>
<feature type="binding site" evidence="7">
    <location>
        <position position="202"/>
    </location>
    <ligand>
        <name>Mg(2+)</name>
        <dbReference type="ChEBI" id="CHEBI:18420"/>
    </ligand>
</feature>
<dbReference type="PANTHER" id="PTHR48073">
    <property type="entry name" value="O-SUCCINYLBENZOATE SYNTHASE-RELATED"/>
    <property type="match status" value="1"/>
</dbReference>